<dbReference type="SMART" id="SM00186">
    <property type="entry name" value="FBG"/>
    <property type="match status" value="1"/>
</dbReference>
<dbReference type="Gene3D" id="3.90.215.10">
    <property type="entry name" value="Gamma Fibrinogen, chain A, domain 1"/>
    <property type="match status" value="1"/>
</dbReference>
<dbReference type="Proteomes" id="UP001652680">
    <property type="component" value="Unassembled WGS sequence"/>
</dbReference>
<gene>
    <name evidence="5" type="primary">LOC108048481</name>
    <name evidence="3" type="synonym">108048481</name>
</gene>
<evidence type="ECO:0000313" key="3">
    <source>
        <dbReference type="EnsemblMetazoa" id="XP_016984679.1"/>
    </source>
</evidence>
<keyword evidence="4" id="KW-1185">Reference proteome</keyword>
<evidence type="ECO:0000313" key="5">
    <source>
        <dbReference type="RefSeq" id="XP_016984679.1"/>
    </source>
</evidence>
<evidence type="ECO:0000313" key="4">
    <source>
        <dbReference type="Proteomes" id="UP001652680"/>
    </source>
</evidence>
<dbReference type="SUPFAM" id="SSF56496">
    <property type="entry name" value="Fibrinogen C-terminal domain-like"/>
    <property type="match status" value="1"/>
</dbReference>
<feature type="coiled-coil region" evidence="1">
    <location>
        <begin position="4"/>
        <end position="171"/>
    </location>
</feature>
<evidence type="ECO:0000256" key="1">
    <source>
        <dbReference type="SAM" id="Coils"/>
    </source>
</evidence>
<dbReference type="InterPro" id="IPR050373">
    <property type="entry name" value="Fibrinogen_C-term_domain"/>
</dbReference>
<organism evidence="5">
    <name type="scientific">Drosophila rhopaloa</name>
    <name type="common">Fruit fly</name>
    <dbReference type="NCBI Taxonomy" id="1041015"/>
    <lineage>
        <taxon>Eukaryota</taxon>
        <taxon>Metazoa</taxon>
        <taxon>Ecdysozoa</taxon>
        <taxon>Arthropoda</taxon>
        <taxon>Hexapoda</taxon>
        <taxon>Insecta</taxon>
        <taxon>Pterygota</taxon>
        <taxon>Neoptera</taxon>
        <taxon>Endopterygota</taxon>
        <taxon>Diptera</taxon>
        <taxon>Brachycera</taxon>
        <taxon>Muscomorpha</taxon>
        <taxon>Ephydroidea</taxon>
        <taxon>Drosophilidae</taxon>
        <taxon>Drosophila</taxon>
        <taxon>Sophophora</taxon>
    </lineage>
</organism>
<dbReference type="InterPro" id="IPR036056">
    <property type="entry name" value="Fibrinogen-like_C"/>
</dbReference>
<dbReference type="GO" id="GO:0005615">
    <property type="term" value="C:extracellular space"/>
    <property type="evidence" value="ECO:0007669"/>
    <property type="project" value="TreeGrafter"/>
</dbReference>
<dbReference type="GeneID" id="108048481"/>
<dbReference type="CDD" id="cd00087">
    <property type="entry name" value="FReD"/>
    <property type="match status" value="1"/>
</dbReference>
<reference evidence="3" key="3">
    <citation type="submission" date="2025-05" db="UniProtKB">
        <authorList>
            <consortium name="EnsemblMetazoa"/>
        </authorList>
    </citation>
    <scope>IDENTIFICATION</scope>
</reference>
<dbReference type="OrthoDB" id="6145874at2759"/>
<reference evidence="5" key="2">
    <citation type="submission" date="2025-04" db="UniProtKB">
        <authorList>
            <consortium name="RefSeq"/>
        </authorList>
    </citation>
    <scope>IDENTIFICATION</scope>
</reference>
<dbReference type="EnsemblMetazoa" id="XM_017129190.1">
    <property type="protein sequence ID" value="XP_016984679.1"/>
    <property type="gene ID" value="LOC108048481"/>
</dbReference>
<dbReference type="RefSeq" id="XP_016984679.1">
    <property type="nucleotide sequence ID" value="XM_017129190.1"/>
</dbReference>
<reference evidence="4" key="1">
    <citation type="journal article" date="2021" name="Elife">
        <title>Highly contiguous assemblies of 101 drosophilid genomes.</title>
        <authorList>
            <person name="Kim B.Y."/>
            <person name="Wang J.R."/>
            <person name="Miller D.E."/>
            <person name="Barmina O."/>
            <person name="Delaney E."/>
            <person name="Thompson A."/>
            <person name="Comeault A.A."/>
            <person name="Peede D."/>
            <person name="D'Agostino E.R."/>
            <person name="Pelaez J."/>
            <person name="Aguilar J.M."/>
            <person name="Haji D."/>
            <person name="Matsunaga T."/>
            <person name="Armstrong E.E."/>
            <person name="Zych M."/>
            <person name="Ogawa Y."/>
            <person name="Stamenkovic-Radak M."/>
            <person name="Jelic M."/>
            <person name="Veselinovic M.S."/>
            <person name="Tanaskovic M."/>
            <person name="Eric P."/>
            <person name="Gao J.J."/>
            <person name="Katoh T.K."/>
            <person name="Toda M.J."/>
            <person name="Watabe H."/>
            <person name="Watada M."/>
            <person name="Davis J.S."/>
            <person name="Moyle L.C."/>
            <person name="Manoli G."/>
            <person name="Bertolini E."/>
            <person name="Kostal V."/>
            <person name="Hawley R.S."/>
            <person name="Takahashi A."/>
            <person name="Jones C.D."/>
            <person name="Price D.K."/>
            <person name="Whiteman N."/>
            <person name="Kopp A."/>
            <person name="Matute D.R."/>
            <person name="Petrov D.A."/>
        </authorList>
    </citation>
    <scope>NUCLEOTIDE SEQUENCE [LARGE SCALE GENOMIC DNA]</scope>
</reference>
<sequence length="390" mass="44952">MENNERVKVEVSRLEEMITNLQSQLEIATSQIKIKDDELITSTQNITDLQGELDRAKSEIAIREDILILKNKEIMENNERGNSLTTNIEELQNEISNIGKEKNYKDEEISKLNELLKDKDYKESLMTKTIEDLRRNLHNASGEIEISKDKIVSQNSEIERLKTLTEALESNDNEIRDQSSFDLGNIHNKGLLACIYEMKLPRIYTFKDLCKASGWTTIQRRMDGSENFDRPWKDYKDGFGNIDGEFFIGLDKIHSMTQGRRHELSITLGDATTGRIGYAHYDDFLIGSEYELYELISLGNYTGSVGDVLRSDEKQKFTTYDWQHDNYKINCAFNGNGGWWYNDCGYCTLNGNYFKDGIVTDASKNGIHWTSWDGNKKVSLTYVEIMIRPV</sequence>
<dbReference type="Pfam" id="PF00147">
    <property type="entry name" value="Fibrinogen_C"/>
    <property type="match status" value="1"/>
</dbReference>
<keyword evidence="1" id="KW-0175">Coiled coil</keyword>
<proteinExistence type="predicted"/>
<name>A0A6P4F6J7_DRORH</name>
<dbReference type="PANTHER" id="PTHR19143:SF327">
    <property type="entry name" value="FI21813P1-RELATED"/>
    <property type="match status" value="1"/>
</dbReference>
<evidence type="ECO:0000259" key="2">
    <source>
        <dbReference type="PROSITE" id="PS51406"/>
    </source>
</evidence>
<feature type="domain" description="Fibrinogen C-terminal" evidence="2">
    <location>
        <begin position="174"/>
        <end position="390"/>
    </location>
</feature>
<dbReference type="InterPro" id="IPR002181">
    <property type="entry name" value="Fibrinogen_a/b/g_C_dom"/>
</dbReference>
<dbReference type="AlphaFoldDB" id="A0A6P4F6J7"/>
<accession>A0A6P4F6J7</accession>
<protein>
    <submittedName>
        <fullName evidence="5">Fibrinogen-like protein 1</fullName>
    </submittedName>
</protein>
<dbReference type="InterPro" id="IPR014716">
    <property type="entry name" value="Fibrinogen_a/b/g_C_1"/>
</dbReference>
<dbReference type="PROSITE" id="PS51406">
    <property type="entry name" value="FIBRINOGEN_C_2"/>
    <property type="match status" value="1"/>
</dbReference>
<dbReference type="PANTHER" id="PTHR19143">
    <property type="entry name" value="FIBRINOGEN/TENASCIN/ANGIOPOEITIN"/>
    <property type="match status" value="1"/>
</dbReference>